<protein>
    <submittedName>
        <fullName evidence="5">SAM-dependent methyltransferase</fullName>
    </submittedName>
</protein>
<proteinExistence type="predicted"/>
<comment type="caution">
    <text evidence="5">The sequence shown here is derived from an EMBL/GenBank/DDBJ whole genome shotgun (WGS) entry which is preliminary data.</text>
</comment>
<evidence type="ECO:0000256" key="2">
    <source>
        <dbReference type="ARBA" id="ARBA00022679"/>
    </source>
</evidence>
<evidence type="ECO:0000313" key="5">
    <source>
        <dbReference type="EMBL" id="RAG83107.1"/>
    </source>
</evidence>
<name>A0A2X0IF10_9ACTN</name>
<dbReference type="OrthoDB" id="9786503at2"/>
<gene>
    <name evidence="5" type="ORF">DN069_24020</name>
</gene>
<dbReference type="SUPFAM" id="SSF53335">
    <property type="entry name" value="S-adenosyl-L-methionine-dependent methyltransferases"/>
    <property type="match status" value="1"/>
</dbReference>
<feature type="domain" description="Methyltransferase" evidence="4">
    <location>
        <begin position="74"/>
        <end position="169"/>
    </location>
</feature>
<reference evidence="5 6" key="1">
    <citation type="submission" date="2018-06" db="EMBL/GenBank/DDBJ databases">
        <title>Streptacidiphilus pinicola sp. nov., isolated from pine grove soil.</title>
        <authorList>
            <person name="Roh S.G."/>
            <person name="Park S."/>
            <person name="Kim M.-K."/>
            <person name="Yun B.-R."/>
            <person name="Park J."/>
            <person name="Kim M.J."/>
            <person name="Kim Y.S."/>
            <person name="Kim S.B."/>
        </authorList>
    </citation>
    <scope>NUCLEOTIDE SEQUENCE [LARGE SCALE GENOMIC DNA]</scope>
    <source>
        <strain evidence="5 6">MMS16-CNU450</strain>
    </source>
</reference>
<dbReference type="PANTHER" id="PTHR43464:SF19">
    <property type="entry name" value="UBIQUINONE BIOSYNTHESIS O-METHYLTRANSFERASE, MITOCHONDRIAL"/>
    <property type="match status" value="1"/>
</dbReference>
<dbReference type="Pfam" id="PF13649">
    <property type="entry name" value="Methyltransf_25"/>
    <property type="match status" value="1"/>
</dbReference>
<keyword evidence="2 5" id="KW-0808">Transferase</keyword>
<evidence type="ECO:0000256" key="1">
    <source>
        <dbReference type="ARBA" id="ARBA00022603"/>
    </source>
</evidence>
<evidence type="ECO:0000256" key="3">
    <source>
        <dbReference type="ARBA" id="ARBA00022691"/>
    </source>
</evidence>
<dbReference type="GO" id="GO:0032259">
    <property type="term" value="P:methylation"/>
    <property type="evidence" value="ECO:0007669"/>
    <property type="project" value="UniProtKB-KW"/>
</dbReference>
<sequence length="261" mass="28422">MDRTVRTVEDVLALLDGLFASESEAGRLATGDGKDFWDRFYADRSRPVPFFAAKPDENLAAYLDQGLIAPGRALDLGCGAGRNALYLASHGFEVDAVDLSPVAISWAEDRARQAGVDVRFLCGDAFALPAAELSGPYDLVVDSGCFHHLPPHRRVSYLALLDRVLVPGGHLALTSFAAGEQGMGSELADADLYRERELQGGLAYTPESLRWIFSDLVEVELRRMREEPPESTLFGVTFLWTALFRRGAAPSGDVRPGHDLA</sequence>
<keyword evidence="1 5" id="KW-0489">Methyltransferase</keyword>
<organism evidence="5 6">
    <name type="scientific">Streptacidiphilus pinicola</name>
    <dbReference type="NCBI Taxonomy" id="2219663"/>
    <lineage>
        <taxon>Bacteria</taxon>
        <taxon>Bacillati</taxon>
        <taxon>Actinomycetota</taxon>
        <taxon>Actinomycetes</taxon>
        <taxon>Kitasatosporales</taxon>
        <taxon>Streptomycetaceae</taxon>
        <taxon>Streptacidiphilus</taxon>
    </lineage>
</organism>
<dbReference type="InterPro" id="IPR041698">
    <property type="entry name" value="Methyltransf_25"/>
</dbReference>
<dbReference type="AlphaFoldDB" id="A0A2X0IF10"/>
<dbReference type="CDD" id="cd02440">
    <property type="entry name" value="AdoMet_MTases"/>
    <property type="match status" value="1"/>
</dbReference>
<dbReference type="GO" id="GO:0008168">
    <property type="term" value="F:methyltransferase activity"/>
    <property type="evidence" value="ECO:0007669"/>
    <property type="project" value="UniProtKB-KW"/>
</dbReference>
<keyword evidence="3" id="KW-0949">S-adenosyl-L-methionine</keyword>
<keyword evidence="6" id="KW-1185">Reference proteome</keyword>
<dbReference type="InterPro" id="IPR029063">
    <property type="entry name" value="SAM-dependent_MTases_sf"/>
</dbReference>
<dbReference type="RefSeq" id="WP_111504155.1">
    <property type="nucleotide sequence ID" value="NZ_QKYN01000095.1"/>
</dbReference>
<accession>A0A2X0IF10</accession>
<dbReference type="PANTHER" id="PTHR43464">
    <property type="entry name" value="METHYLTRANSFERASE"/>
    <property type="match status" value="1"/>
</dbReference>
<evidence type="ECO:0000259" key="4">
    <source>
        <dbReference type="Pfam" id="PF13649"/>
    </source>
</evidence>
<evidence type="ECO:0000313" key="6">
    <source>
        <dbReference type="Proteomes" id="UP000248889"/>
    </source>
</evidence>
<dbReference type="Gene3D" id="3.40.50.150">
    <property type="entry name" value="Vaccinia Virus protein VP39"/>
    <property type="match status" value="1"/>
</dbReference>
<dbReference type="Proteomes" id="UP000248889">
    <property type="component" value="Unassembled WGS sequence"/>
</dbReference>
<dbReference type="EMBL" id="QKYN01000095">
    <property type="protein sequence ID" value="RAG83107.1"/>
    <property type="molecule type" value="Genomic_DNA"/>
</dbReference>